<dbReference type="EMBL" id="SCWD01000002">
    <property type="protein sequence ID" value="TDM02402.1"/>
    <property type="molecule type" value="Genomic_DNA"/>
</dbReference>
<proteinExistence type="predicted"/>
<protein>
    <submittedName>
        <fullName evidence="1">Uncharacterized protein</fullName>
    </submittedName>
</protein>
<dbReference type="Proteomes" id="UP000295280">
    <property type="component" value="Unassembled WGS sequence"/>
</dbReference>
<reference evidence="1 2" key="1">
    <citation type="submission" date="2019-01" db="EMBL/GenBank/DDBJ databases">
        <title>Draft genome sequences of the type strains of six Macrococcus species.</title>
        <authorList>
            <person name="Mazhar S."/>
            <person name="Altermann E."/>
            <person name="Hill C."/>
            <person name="Mcauliffe O."/>
        </authorList>
    </citation>
    <scope>NUCLEOTIDE SEQUENCE [LARGE SCALE GENOMIC DNA]</scope>
    <source>
        <strain evidence="1 2">ATCC 51828</strain>
    </source>
</reference>
<evidence type="ECO:0000313" key="1">
    <source>
        <dbReference type="EMBL" id="TDM02402.1"/>
    </source>
</evidence>
<name>A0A9Q8FQF7_9STAP</name>
<comment type="caution">
    <text evidence="1">The sequence shown here is derived from an EMBL/GenBank/DDBJ whole genome shotgun (WGS) entry which is preliminary data.</text>
</comment>
<dbReference type="AlphaFoldDB" id="A0A9Q8FQF7"/>
<dbReference type="RefSeq" id="WP_133417885.1">
    <property type="nucleotide sequence ID" value="NZ_SCWD01000002.1"/>
</dbReference>
<dbReference type="OrthoDB" id="3540923at2"/>
<keyword evidence="2" id="KW-1185">Reference proteome</keyword>
<sequence length="138" mass="15696">MNQQLIEAREAVDVALARIAEIKKMTSHAKAWSWVDIMGNGILGSYFKRQSIKKINDHVTLLQSDLQIVIAELEDIDLSADFALSDTSQDEIFDVWFDNILTDARVHQELADLSNHIEDTEEKLRVIAQVIDTEMNNV</sequence>
<organism evidence="1 2">
    <name type="scientific">Macrococcus carouselicus</name>
    <dbReference type="NCBI Taxonomy" id="69969"/>
    <lineage>
        <taxon>Bacteria</taxon>
        <taxon>Bacillati</taxon>
        <taxon>Bacillota</taxon>
        <taxon>Bacilli</taxon>
        <taxon>Bacillales</taxon>
        <taxon>Staphylococcaceae</taxon>
        <taxon>Macrococcus</taxon>
    </lineage>
</organism>
<accession>A0A9Q8FQF7</accession>
<gene>
    <name evidence="1" type="ORF">ERX40_07555</name>
</gene>
<evidence type="ECO:0000313" key="2">
    <source>
        <dbReference type="Proteomes" id="UP000295280"/>
    </source>
</evidence>